<keyword evidence="4" id="KW-1185">Reference proteome</keyword>
<evidence type="ECO:0000256" key="2">
    <source>
        <dbReference type="SAM" id="Phobius"/>
    </source>
</evidence>
<dbReference type="PANTHER" id="PTHR31134:SF1">
    <property type="entry name" value="TRANSMEMBRANE PROTEIN 128"/>
    <property type="match status" value="1"/>
</dbReference>
<organism evidence="3 4">
    <name type="scientific">Albugo candida</name>
    <dbReference type="NCBI Taxonomy" id="65357"/>
    <lineage>
        <taxon>Eukaryota</taxon>
        <taxon>Sar</taxon>
        <taxon>Stramenopiles</taxon>
        <taxon>Oomycota</taxon>
        <taxon>Peronosporomycetes</taxon>
        <taxon>Albuginales</taxon>
        <taxon>Albuginaceae</taxon>
        <taxon>Albugo</taxon>
    </lineage>
</organism>
<evidence type="ECO:0000313" key="4">
    <source>
        <dbReference type="Proteomes" id="UP000053237"/>
    </source>
</evidence>
<accession>A0A024G474</accession>
<feature type="transmembrane region" description="Helical" evidence="2">
    <location>
        <begin position="178"/>
        <end position="195"/>
    </location>
</feature>
<dbReference type="EMBL" id="CAIX01000018">
    <property type="protein sequence ID" value="CCI41347.1"/>
    <property type="molecule type" value="Genomic_DNA"/>
</dbReference>
<sequence length="197" mass="22172">MTARTRSNPRITAVIDEESVSSSLLALEHGSCSFDNDSEESELLSEVQYPSEERDESTAKKAHARSRSQRAELYSTKLHALLWIVAAIIAASYLDIVHVIFYDTRVRTGFFHVAVFLSGLYACITCYLAIWLPYVQKIRLEWSVYCPRMIPTATMAGFSASFCFHCAFWPVWGVLTPAVLSLFFIASLMTAHFLPSI</sequence>
<keyword evidence="2" id="KW-0812">Transmembrane</keyword>
<feature type="transmembrane region" description="Helical" evidence="2">
    <location>
        <begin position="113"/>
        <end position="132"/>
    </location>
</feature>
<dbReference type="Proteomes" id="UP000053237">
    <property type="component" value="Unassembled WGS sequence"/>
</dbReference>
<dbReference type="OrthoDB" id="58903at2759"/>
<proteinExistence type="predicted"/>
<comment type="caution">
    <text evidence="3">The sequence shown here is derived from an EMBL/GenBank/DDBJ whole genome shotgun (WGS) entry which is preliminary data.</text>
</comment>
<protein>
    <recommendedName>
        <fullName evidence="5">Transmembrane protein</fullName>
    </recommendedName>
</protein>
<name>A0A024G474_9STRA</name>
<feature type="transmembrane region" description="Helical" evidence="2">
    <location>
        <begin position="80"/>
        <end position="101"/>
    </location>
</feature>
<dbReference type="InterPro" id="IPR033579">
    <property type="entry name" value="TMEM128"/>
</dbReference>
<evidence type="ECO:0000313" key="3">
    <source>
        <dbReference type="EMBL" id="CCI41347.1"/>
    </source>
</evidence>
<keyword evidence="2" id="KW-1133">Transmembrane helix</keyword>
<dbReference type="AlphaFoldDB" id="A0A024G474"/>
<feature type="region of interest" description="Disordered" evidence="1">
    <location>
        <begin position="32"/>
        <end position="64"/>
    </location>
</feature>
<dbReference type="Pfam" id="PF20479">
    <property type="entry name" value="TMEM128"/>
    <property type="match status" value="1"/>
</dbReference>
<reference evidence="3 4" key="1">
    <citation type="submission" date="2012-05" db="EMBL/GenBank/DDBJ databases">
        <title>Recombination and specialization in a pathogen metapopulation.</title>
        <authorList>
            <person name="Gardiner A."/>
            <person name="Kemen E."/>
            <person name="Schultz-Larsen T."/>
            <person name="MacLean D."/>
            <person name="Van Oosterhout C."/>
            <person name="Jones J.D.G."/>
        </authorList>
    </citation>
    <scope>NUCLEOTIDE SEQUENCE [LARGE SCALE GENOMIC DNA]</scope>
    <source>
        <strain evidence="3 4">Ac Nc2</strain>
    </source>
</reference>
<dbReference type="PANTHER" id="PTHR31134">
    <property type="entry name" value="TRANSMEMBRANE PROTEIN 128"/>
    <property type="match status" value="1"/>
</dbReference>
<evidence type="ECO:0000256" key="1">
    <source>
        <dbReference type="SAM" id="MobiDB-lite"/>
    </source>
</evidence>
<dbReference type="InParanoid" id="A0A024G474"/>
<gene>
    <name evidence="3" type="ORF">BN9_021310</name>
</gene>
<keyword evidence="2" id="KW-0472">Membrane</keyword>
<evidence type="ECO:0008006" key="5">
    <source>
        <dbReference type="Google" id="ProtNLM"/>
    </source>
</evidence>